<proteinExistence type="predicted"/>
<sequence length="44" mass="5146">MNTYSSLPRFNDHFNPILIGDWINGLYTVTLCQDGKYAVYQFTK</sequence>
<dbReference type="HOGENOM" id="CLU_3212262_0_0_10"/>
<dbReference type="STRING" id="470145.BACCOP_00777"/>
<accession>B3JFX6</accession>
<dbReference type="EMBL" id="ABIY02000061">
    <property type="protein sequence ID" value="EDV02116.1"/>
    <property type="molecule type" value="Genomic_DNA"/>
</dbReference>
<gene>
    <name evidence="1" type="ORF">BACCOP_00777</name>
</gene>
<dbReference type="Proteomes" id="UP000003146">
    <property type="component" value="Unassembled WGS sequence"/>
</dbReference>
<comment type="caution">
    <text evidence="1">The sequence shown here is derived from an EMBL/GenBank/DDBJ whole genome shotgun (WGS) entry which is preliminary data.</text>
</comment>
<reference evidence="1 2" key="2">
    <citation type="submission" date="2008-04" db="EMBL/GenBank/DDBJ databases">
        <authorList>
            <person name="Fulton L."/>
            <person name="Clifton S."/>
            <person name="Fulton B."/>
            <person name="Xu J."/>
            <person name="Minx P."/>
            <person name="Pepin K.H."/>
            <person name="Johnson M."/>
            <person name="Thiruvilangam P."/>
            <person name="Bhonagiri V."/>
            <person name="Nash W.E."/>
            <person name="Mardis E.R."/>
            <person name="Wilson R.K."/>
        </authorList>
    </citation>
    <scope>NUCLEOTIDE SEQUENCE [LARGE SCALE GENOMIC DNA]</scope>
    <source>
        <strain evidence="1 2">DSM 17136</strain>
    </source>
</reference>
<evidence type="ECO:0000313" key="1">
    <source>
        <dbReference type="EMBL" id="EDV02116.1"/>
    </source>
</evidence>
<name>B3JFX6_9BACT</name>
<protein>
    <submittedName>
        <fullName evidence="1">Uncharacterized protein</fullName>
    </submittedName>
</protein>
<evidence type="ECO:0000313" key="2">
    <source>
        <dbReference type="Proteomes" id="UP000003146"/>
    </source>
</evidence>
<organism evidence="1 2">
    <name type="scientific">Phocaeicola coprocola DSM 17136</name>
    <dbReference type="NCBI Taxonomy" id="470145"/>
    <lineage>
        <taxon>Bacteria</taxon>
        <taxon>Pseudomonadati</taxon>
        <taxon>Bacteroidota</taxon>
        <taxon>Bacteroidia</taxon>
        <taxon>Bacteroidales</taxon>
        <taxon>Bacteroidaceae</taxon>
        <taxon>Phocaeicola</taxon>
    </lineage>
</organism>
<dbReference type="AlphaFoldDB" id="B3JFX6"/>
<reference evidence="1 2" key="1">
    <citation type="submission" date="2008-04" db="EMBL/GenBank/DDBJ databases">
        <title>Draft genome sequence of Bacteroides coprocola (DSM 17136).</title>
        <authorList>
            <person name="Sudarsanam P."/>
            <person name="Ley R."/>
            <person name="Guruge J."/>
            <person name="Turnbaugh P.J."/>
            <person name="Mahowald M."/>
            <person name="Liep D."/>
            <person name="Gordon J."/>
        </authorList>
    </citation>
    <scope>NUCLEOTIDE SEQUENCE [LARGE SCALE GENOMIC DNA]</scope>
    <source>
        <strain evidence="1 2">DSM 17136</strain>
    </source>
</reference>